<feature type="region of interest" description="Disordered" evidence="1">
    <location>
        <begin position="425"/>
        <end position="450"/>
    </location>
</feature>
<dbReference type="SUPFAM" id="SSF48371">
    <property type="entry name" value="ARM repeat"/>
    <property type="match status" value="1"/>
</dbReference>
<evidence type="ECO:0000259" key="2">
    <source>
        <dbReference type="Pfam" id="PF21049"/>
    </source>
</evidence>
<dbReference type="PANTHER" id="PTHR14716">
    <property type="entry name" value="CILIA- AND FLAGELLA-ASSOCIATED PROTEIN 69"/>
    <property type="match status" value="1"/>
</dbReference>
<evidence type="ECO:0000256" key="1">
    <source>
        <dbReference type="SAM" id="MobiDB-lite"/>
    </source>
</evidence>
<protein>
    <recommendedName>
        <fullName evidence="2">Cilia- and flagella-associated protein 69 ARM repeats domain-containing protein</fullName>
    </recommendedName>
</protein>
<gene>
    <name evidence="3" type="ORF">PCAL00307_LOCUS18066</name>
</gene>
<dbReference type="AlphaFoldDB" id="A0A7S4A3P2"/>
<dbReference type="Pfam" id="PF21049">
    <property type="entry name" value="CFA69_ARM_rpt"/>
    <property type="match status" value="2"/>
</dbReference>
<dbReference type="InterPro" id="IPR048732">
    <property type="entry name" value="CFA69"/>
</dbReference>
<feature type="domain" description="Cilia- and flagella-associated protein 69 ARM repeats" evidence="2">
    <location>
        <begin position="13"/>
        <end position="152"/>
    </location>
</feature>
<feature type="region of interest" description="Disordered" evidence="1">
    <location>
        <begin position="212"/>
        <end position="233"/>
    </location>
</feature>
<dbReference type="Gene3D" id="1.25.10.10">
    <property type="entry name" value="Leucine-rich Repeat Variant"/>
    <property type="match status" value="2"/>
</dbReference>
<dbReference type="PANTHER" id="PTHR14716:SF0">
    <property type="entry name" value="CILIA- AND FLAGELLA-ASSOCIATED PROTEIN 69"/>
    <property type="match status" value="1"/>
</dbReference>
<dbReference type="InterPro" id="IPR016024">
    <property type="entry name" value="ARM-type_fold"/>
</dbReference>
<reference evidence="3" key="1">
    <citation type="submission" date="2021-01" db="EMBL/GenBank/DDBJ databases">
        <authorList>
            <person name="Corre E."/>
            <person name="Pelletier E."/>
            <person name="Niang G."/>
            <person name="Scheremetjew M."/>
            <person name="Finn R."/>
            <person name="Kale V."/>
            <person name="Holt S."/>
            <person name="Cochrane G."/>
            <person name="Meng A."/>
            <person name="Brown T."/>
            <person name="Cohen L."/>
        </authorList>
    </citation>
    <scope>NUCLEOTIDE SEQUENCE</scope>
    <source>
        <strain evidence="3">CCMP1756</strain>
    </source>
</reference>
<sequence length="1042" mass="115005">MAGQGFAADDRPDFPKILEFFTDPRTEDLQARQHALLKRVVQKCQRGFRLRELPVVAELLDIVPKRIEGLIEKDAEESEELERTLCNIIRITARPNLRQKANEELLAPGLKAAAQILEQLLRLQSSTSVRVAVEATRALTAIATPEDTSAAGKAQKKLNRKLLLEANAVQATCAKVEENANIILAIDDDGTERKVFDARATVDFIDADTSDDEDVTMSRSSSRGGRRRKPRSAKTDALFSDVLSYSTHKRTLEYAQSQVLRSLVHLLRELSTDAQSSFDLVECGGARACVKLLRCYLHDPAASDVVHATVEILWNVLEHCHDVTDVAGPPAASRTKLLSRRRFTSAMYQLSDDATIAVLRQILQHLFLTGHKADDKRLRNEVLIVCSLIASHRKSHAAFRRQRLIHLLLDYACAAELPEDAIEVRTQATQSRDPRSTEPPLADRHTFATSSNEDLETKRILWSMLSDLGRAEEENLKLVVEADFMGALLMYLDVEALDAADEPEEWDDDETAVSRDTVSVNGRRIPGILKNLELTKLHVLQQQAMAVLLNLAPRAPAAFQKLQGHILALRFLDACDEGNDEATQNTNATRPSARSADGLVRGALMLLISVVGLPGLQNELGNLDGVEIMLKRFADSRAGANMRNDAVMILAKLCENHEDNQARLRRAHGVSLLIQEIDAYVKRRVPVTRSRHKNLSEAARDAMPSSSSAEKVDPLIVGVLDCLWHGVVGNRRSEARLPPVDGLDALLALLEVGPRLMRLQVCGVLADLARNPKLISYIRGWRSDKTMRSTCQLLAHAWEDEEIRLGCDRDRGVLSDTAQPLRKKKPSQKEEKIITTIAGDSSDSDEELTVVQAPPADAQTTMKFMQRSAGGALQTSQAARAERALRQAVATHDLRSKVAPIYAALLASGDAGDSDAPADDKATLRMVGHYARFIDGEAWSDVQHQLATAGVKPVAADRTLLDFNIGASVSLAEKTKADQEVLAGERKAEEKAGEESFFGSILNQRDQEIKQLIIKRDALRPKRKLLERQAAQEAAALEEGDE</sequence>
<dbReference type="InterPro" id="IPR011989">
    <property type="entry name" value="ARM-like"/>
</dbReference>
<dbReference type="EMBL" id="HBIW01020958">
    <property type="protein sequence ID" value="CAE0702621.1"/>
    <property type="molecule type" value="Transcribed_RNA"/>
</dbReference>
<dbReference type="InterPro" id="IPR048733">
    <property type="entry name" value="CFA69_ARM_dom"/>
</dbReference>
<accession>A0A7S4A3P2</accession>
<feature type="domain" description="Cilia- and flagella-associated protein 69 ARM repeats" evidence="2">
    <location>
        <begin position="339"/>
        <end position="836"/>
    </location>
</feature>
<proteinExistence type="predicted"/>
<organism evidence="3">
    <name type="scientific">Pelagomonas calceolata</name>
    <dbReference type="NCBI Taxonomy" id="35677"/>
    <lineage>
        <taxon>Eukaryota</taxon>
        <taxon>Sar</taxon>
        <taxon>Stramenopiles</taxon>
        <taxon>Ochrophyta</taxon>
        <taxon>Pelagophyceae</taxon>
        <taxon>Pelagomonadales</taxon>
        <taxon>Pelagomonadaceae</taxon>
        <taxon>Pelagomonas</taxon>
    </lineage>
</organism>
<feature type="compositionally biased region" description="Basic and acidic residues" evidence="1">
    <location>
        <begin position="432"/>
        <end position="446"/>
    </location>
</feature>
<evidence type="ECO:0000313" key="3">
    <source>
        <dbReference type="EMBL" id="CAE0702621.1"/>
    </source>
</evidence>
<name>A0A7S4A3P2_9STRA</name>